<evidence type="ECO:0000313" key="3">
    <source>
        <dbReference type="Proteomes" id="UP001519325"/>
    </source>
</evidence>
<name>A0ABS4QI26_9NOCA</name>
<sequence length="134" mass="14460">MKGIPHTALHALAAGSMISILVIGGSGMASADSNPVPVPPGYVPDGSSAVHDYCTSPMPNEYLGADFRGPCAKHDMCMEAHRRDQMYGSCHNQFSVDLQSVCNWAFSSTIDFHRRKSCNTYVDGVMLAVRRANP</sequence>
<organism evidence="2 3">
    <name type="scientific">Nocardia goodfellowii</name>
    <dbReference type="NCBI Taxonomy" id="882446"/>
    <lineage>
        <taxon>Bacteria</taxon>
        <taxon>Bacillati</taxon>
        <taxon>Actinomycetota</taxon>
        <taxon>Actinomycetes</taxon>
        <taxon>Mycobacteriales</taxon>
        <taxon>Nocardiaceae</taxon>
        <taxon>Nocardia</taxon>
    </lineage>
</organism>
<proteinExistence type="predicted"/>
<feature type="chain" id="PRO_5047212146" evidence="1">
    <location>
        <begin position="32"/>
        <end position="134"/>
    </location>
</feature>
<evidence type="ECO:0000313" key="2">
    <source>
        <dbReference type="EMBL" id="MBP2191358.1"/>
    </source>
</evidence>
<keyword evidence="3" id="KW-1185">Reference proteome</keyword>
<dbReference type="Proteomes" id="UP001519325">
    <property type="component" value="Unassembled WGS sequence"/>
</dbReference>
<dbReference type="EMBL" id="JAGGMR010000001">
    <property type="protein sequence ID" value="MBP2191358.1"/>
    <property type="molecule type" value="Genomic_DNA"/>
</dbReference>
<gene>
    <name evidence="2" type="ORF">BJ987_004259</name>
</gene>
<dbReference type="InterPro" id="IPR036444">
    <property type="entry name" value="PLipase_A2_dom_sf"/>
</dbReference>
<protein>
    <submittedName>
        <fullName evidence="2">Uncharacterized protein</fullName>
    </submittedName>
</protein>
<accession>A0ABS4QI26</accession>
<feature type="signal peptide" evidence="1">
    <location>
        <begin position="1"/>
        <end position="31"/>
    </location>
</feature>
<reference evidence="2 3" key="1">
    <citation type="submission" date="2021-03" db="EMBL/GenBank/DDBJ databases">
        <title>Sequencing the genomes of 1000 actinobacteria strains.</title>
        <authorList>
            <person name="Klenk H.-P."/>
        </authorList>
    </citation>
    <scope>NUCLEOTIDE SEQUENCE [LARGE SCALE GENOMIC DNA]</scope>
    <source>
        <strain evidence="2 3">DSM 45516</strain>
    </source>
</reference>
<dbReference type="Gene3D" id="1.20.90.10">
    <property type="entry name" value="Phospholipase A2 domain"/>
    <property type="match status" value="1"/>
</dbReference>
<dbReference type="SUPFAM" id="SSF48619">
    <property type="entry name" value="Phospholipase A2, PLA2"/>
    <property type="match status" value="1"/>
</dbReference>
<keyword evidence="1" id="KW-0732">Signal</keyword>
<comment type="caution">
    <text evidence="2">The sequence shown here is derived from an EMBL/GenBank/DDBJ whole genome shotgun (WGS) entry which is preliminary data.</text>
</comment>
<evidence type="ECO:0000256" key="1">
    <source>
        <dbReference type="SAM" id="SignalP"/>
    </source>
</evidence>
<dbReference type="RefSeq" id="WP_209892877.1">
    <property type="nucleotide sequence ID" value="NZ_JAGGMR010000001.1"/>
</dbReference>